<evidence type="ECO:0000313" key="10">
    <source>
        <dbReference type="Proteomes" id="UP000077407"/>
    </source>
</evidence>
<evidence type="ECO:0000256" key="1">
    <source>
        <dbReference type="ARBA" id="ARBA00004141"/>
    </source>
</evidence>
<evidence type="ECO:0000256" key="4">
    <source>
        <dbReference type="ARBA" id="ARBA00022544"/>
    </source>
</evidence>
<dbReference type="Pfam" id="PF03845">
    <property type="entry name" value="Spore_permease"/>
    <property type="match status" value="1"/>
</dbReference>
<protein>
    <submittedName>
        <fullName evidence="9">Spore germination protein B2</fullName>
    </submittedName>
</protein>
<evidence type="ECO:0000256" key="2">
    <source>
        <dbReference type="ARBA" id="ARBA00007998"/>
    </source>
</evidence>
<comment type="similarity">
    <text evidence="2">Belongs to the amino acid-polyamine-organocation (APC) superfamily. Spore germination protein (SGP) (TC 2.A.3.9) family.</text>
</comment>
<dbReference type="PANTHER" id="PTHR34975:SF2">
    <property type="entry name" value="SPORE GERMINATION PROTEIN A2"/>
    <property type="match status" value="1"/>
</dbReference>
<dbReference type="PANTHER" id="PTHR34975">
    <property type="entry name" value="SPORE GERMINATION PROTEIN A2"/>
    <property type="match status" value="1"/>
</dbReference>
<feature type="transmembrane region" description="Helical" evidence="8">
    <location>
        <begin position="41"/>
        <end position="62"/>
    </location>
</feature>
<keyword evidence="6 8" id="KW-1133">Transmembrane helix</keyword>
<feature type="transmembrane region" description="Helical" evidence="8">
    <location>
        <begin position="83"/>
        <end position="106"/>
    </location>
</feature>
<comment type="caution">
    <text evidence="9">The sequence shown here is derived from an EMBL/GenBank/DDBJ whole genome shotgun (WGS) entry which is preliminary data.</text>
</comment>
<dbReference type="GO" id="GO:0016020">
    <property type="term" value="C:membrane"/>
    <property type="evidence" value="ECO:0007669"/>
    <property type="project" value="UniProtKB-SubCell"/>
</dbReference>
<dbReference type="GO" id="GO:0009847">
    <property type="term" value="P:spore germination"/>
    <property type="evidence" value="ECO:0007669"/>
    <property type="project" value="InterPro"/>
</dbReference>
<dbReference type="RefSeq" id="WP_023163297.1">
    <property type="nucleotide sequence ID" value="NZ_LITT01000011.1"/>
</dbReference>
<feature type="transmembrane region" description="Helical" evidence="8">
    <location>
        <begin position="12"/>
        <end position="29"/>
    </location>
</feature>
<feature type="transmembrane region" description="Helical" evidence="8">
    <location>
        <begin position="148"/>
        <end position="169"/>
    </location>
</feature>
<keyword evidence="4" id="KW-0309">Germination</keyword>
<dbReference type="Proteomes" id="UP000077407">
    <property type="component" value="Unassembled WGS sequence"/>
</dbReference>
<gene>
    <name evidence="9" type="primary">gerBB</name>
    <name evidence="9" type="ORF">WY13_01159</name>
</gene>
<feature type="transmembrane region" description="Helical" evidence="8">
    <location>
        <begin position="118"/>
        <end position="136"/>
    </location>
</feature>
<feature type="transmembrane region" description="Helical" evidence="8">
    <location>
        <begin position="189"/>
        <end position="208"/>
    </location>
</feature>
<evidence type="ECO:0000256" key="8">
    <source>
        <dbReference type="SAM" id="Phobius"/>
    </source>
</evidence>
<reference evidence="9 10" key="1">
    <citation type="journal article" date="2015" name="Biotechnol. Bioeng.">
        <title>Genome sequence and phenotypic characterization of Caulobacter segnis.</title>
        <authorList>
            <person name="Patel S."/>
            <person name="Fletcher B."/>
            <person name="Scott D.C."/>
            <person name="Ely B."/>
        </authorList>
    </citation>
    <scope>NUCLEOTIDE SEQUENCE [LARGE SCALE GENOMIC DNA]</scope>
    <source>
        <strain evidence="9 10">ERI-2</strain>
    </source>
</reference>
<organism evidence="9 10">
    <name type="scientific">Clostridium ljungdahlii</name>
    <dbReference type="NCBI Taxonomy" id="1538"/>
    <lineage>
        <taxon>Bacteria</taxon>
        <taxon>Bacillati</taxon>
        <taxon>Bacillota</taxon>
        <taxon>Clostridia</taxon>
        <taxon>Eubacteriales</taxon>
        <taxon>Clostridiaceae</taxon>
        <taxon>Clostridium</taxon>
    </lineage>
</organism>
<keyword evidence="7 8" id="KW-0472">Membrane</keyword>
<feature type="transmembrane region" description="Helical" evidence="8">
    <location>
        <begin position="333"/>
        <end position="353"/>
    </location>
</feature>
<evidence type="ECO:0000256" key="5">
    <source>
        <dbReference type="ARBA" id="ARBA00022692"/>
    </source>
</evidence>
<feature type="transmembrane region" description="Helical" evidence="8">
    <location>
        <begin position="268"/>
        <end position="292"/>
    </location>
</feature>
<dbReference type="AlphaFoldDB" id="A0A162L8T2"/>
<evidence type="ECO:0000256" key="3">
    <source>
        <dbReference type="ARBA" id="ARBA00022448"/>
    </source>
</evidence>
<feature type="transmembrane region" description="Helical" evidence="8">
    <location>
        <begin position="220"/>
        <end position="240"/>
    </location>
</feature>
<dbReference type="NCBIfam" id="TIGR00912">
    <property type="entry name" value="2A0309"/>
    <property type="match status" value="1"/>
</dbReference>
<sequence length="359" mass="41213">MEDKRHQITSKQLKTFALSSQIGLGIMTLPSVLAKKVGHDGWIAVILTGVLVLLSVLFELAFLKRYKNNSILEINIKLYGKKLGIVLNFIFICYIFAFAALNIRLFTGIVSVLILRKTPKVVISFLIALPTIYLTAKGLKVICRFTTLLYLSHIVIIFTFAIIVKDIRITYIMPIAKSDFNLIIKSLPYTIYSFLGFELASVFYPNVVNKEHITMHIIQGVVYTTLFYLIIVVVSVLIFGEMKLKMLVFPIYNIEEAVKVPVIERFDMVFILLWFPMMASSVRNYFFTSYYCVSKIFRIKKEKLLIVVIFIIMFIVGTKLRNVQMVCSCINYMAIWGIVNIVFIIISFFISCLKGREQC</sequence>
<keyword evidence="5 8" id="KW-0812">Transmembrane</keyword>
<accession>A0A162L8T2</accession>
<proteinExistence type="inferred from homology"/>
<dbReference type="EMBL" id="LITT01000011">
    <property type="protein sequence ID" value="OAA90256.1"/>
    <property type="molecule type" value="Genomic_DNA"/>
</dbReference>
<comment type="subcellular location">
    <subcellularLocation>
        <location evidence="1">Membrane</location>
        <topology evidence="1">Multi-pass membrane protein</topology>
    </subcellularLocation>
</comment>
<dbReference type="OrthoDB" id="2716906at2"/>
<feature type="transmembrane region" description="Helical" evidence="8">
    <location>
        <begin position="304"/>
        <end position="321"/>
    </location>
</feature>
<name>A0A162L8T2_9CLOT</name>
<dbReference type="InterPro" id="IPR004761">
    <property type="entry name" value="Spore_GerAB"/>
</dbReference>
<keyword evidence="3" id="KW-0813">Transport</keyword>
<dbReference type="PATRIC" id="fig|1538.10.peg.57"/>
<evidence type="ECO:0000256" key="6">
    <source>
        <dbReference type="ARBA" id="ARBA00022989"/>
    </source>
</evidence>
<evidence type="ECO:0000256" key="7">
    <source>
        <dbReference type="ARBA" id="ARBA00023136"/>
    </source>
</evidence>
<dbReference type="Gene3D" id="1.20.1740.10">
    <property type="entry name" value="Amino acid/polyamine transporter I"/>
    <property type="match status" value="1"/>
</dbReference>
<evidence type="ECO:0000313" key="9">
    <source>
        <dbReference type="EMBL" id="OAA90256.1"/>
    </source>
</evidence>